<feature type="transmembrane region" description="Helical" evidence="1">
    <location>
        <begin position="50"/>
        <end position="70"/>
    </location>
</feature>
<keyword evidence="1" id="KW-1133">Transmembrane helix</keyword>
<dbReference type="Proteomes" id="UP001243009">
    <property type="component" value="Unassembled WGS sequence"/>
</dbReference>
<feature type="transmembrane region" description="Helical" evidence="1">
    <location>
        <begin position="82"/>
        <end position="107"/>
    </location>
</feature>
<feature type="transmembrane region" description="Helical" evidence="1">
    <location>
        <begin position="21"/>
        <end position="44"/>
    </location>
</feature>
<gene>
    <name evidence="2" type="ORF">Q7A36_25610</name>
</gene>
<keyword evidence="1" id="KW-0812">Transmembrane</keyword>
<sequence length="364" mass="38538">MRPLAPPGGTALPSPSVWIRLTTGLLCGLAICAEMVITAAALRALAPPDLLLTAQLATSIACLLGAAALYRCGGRDPAGLLLLLASAVTGPFGALGGGLCAALRIGFASSATPFEQWYAALFPAVEVSPVEALYERVVLRGSGPEARGGVAPFSDIMALGTVPQKQAAIALIADEFRPSFAPALLRALNDPEPAIRVQAATASARIENRFLERALALEEQLAAAPRDPARLLALARHHDAYAHTGLLDGGRATAERHRALELYERLAWMRPADPELAQVIGRLLLRLDRPTEALDRLAPLVNRPGAPPELLAWYLECLYRLGRIGALRQAAARHGQSIAVSALPQEVRDICRLWAESAVEATPA</sequence>
<dbReference type="EMBL" id="JAUTWS010000034">
    <property type="protein sequence ID" value="MDO9711751.1"/>
    <property type="molecule type" value="Genomic_DNA"/>
</dbReference>
<reference evidence="2 3" key="1">
    <citation type="submission" date="2023-08" db="EMBL/GenBank/DDBJ databases">
        <title>The draft genome sequence of Paracraurococcus sp. LOR1-02.</title>
        <authorList>
            <person name="Kingkaew E."/>
            <person name="Tanasupawat S."/>
        </authorList>
    </citation>
    <scope>NUCLEOTIDE SEQUENCE [LARGE SCALE GENOMIC DNA]</scope>
    <source>
        <strain evidence="2 3">LOR1-02</strain>
    </source>
</reference>
<evidence type="ECO:0000313" key="3">
    <source>
        <dbReference type="Proteomes" id="UP001243009"/>
    </source>
</evidence>
<organism evidence="2 3">
    <name type="scientific">Paracraurococcus lichenis</name>
    <dbReference type="NCBI Taxonomy" id="3064888"/>
    <lineage>
        <taxon>Bacteria</taxon>
        <taxon>Pseudomonadati</taxon>
        <taxon>Pseudomonadota</taxon>
        <taxon>Alphaproteobacteria</taxon>
        <taxon>Acetobacterales</taxon>
        <taxon>Roseomonadaceae</taxon>
        <taxon>Paracraurococcus</taxon>
    </lineage>
</organism>
<dbReference type="RefSeq" id="WP_305106607.1">
    <property type="nucleotide sequence ID" value="NZ_JAUTWS010000034.1"/>
</dbReference>
<accession>A0ABT9E6H9</accession>
<proteinExistence type="predicted"/>
<evidence type="ECO:0000256" key="1">
    <source>
        <dbReference type="SAM" id="Phobius"/>
    </source>
</evidence>
<evidence type="ECO:0000313" key="2">
    <source>
        <dbReference type="EMBL" id="MDO9711751.1"/>
    </source>
</evidence>
<keyword evidence="1" id="KW-0472">Membrane</keyword>
<keyword evidence="3" id="KW-1185">Reference proteome</keyword>
<evidence type="ECO:0008006" key="4">
    <source>
        <dbReference type="Google" id="ProtNLM"/>
    </source>
</evidence>
<comment type="caution">
    <text evidence="2">The sequence shown here is derived from an EMBL/GenBank/DDBJ whole genome shotgun (WGS) entry which is preliminary data.</text>
</comment>
<protein>
    <recommendedName>
        <fullName evidence="4">Tetratricopeptide repeat protein</fullName>
    </recommendedName>
</protein>
<name>A0ABT9E6H9_9PROT</name>